<accession>E0UJ88</accession>
<dbReference type="InterPro" id="IPR006076">
    <property type="entry name" value="FAD-dep_OxRdtase"/>
</dbReference>
<evidence type="ECO:0000256" key="2">
    <source>
        <dbReference type="ARBA" id="ARBA00022630"/>
    </source>
</evidence>
<dbReference type="EMBL" id="CP002198">
    <property type="protein sequence ID" value="ADN15791.1"/>
    <property type="molecule type" value="Genomic_DNA"/>
</dbReference>
<dbReference type="NCBIfam" id="NF008425">
    <property type="entry name" value="PRK11259.1"/>
    <property type="match status" value="1"/>
</dbReference>
<dbReference type="OrthoDB" id="9794226at2"/>
<dbReference type="SUPFAM" id="SSF54373">
    <property type="entry name" value="FAD-linked reductases, C-terminal domain"/>
    <property type="match status" value="1"/>
</dbReference>
<keyword evidence="5" id="KW-0812">Transmembrane</keyword>
<evidence type="ECO:0000256" key="4">
    <source>
        <dbReference type="ARBA" id="ARBA00023002"/>
    </source>
</evidence>
<evidence type="ECO:0000313" key="8">
    <source>
        <dbReference type="Proteomes" id="UP000008206"/>
    </source>
</evidence>
<dbReference type="Proteomes" id="UP000008206">
    <property type="component" value="Chromosome"/>
</dbReference>
<comment type="cofactor">
    <cofactor evidence="1">
        <name>FAD</name>
        <dbReference type="ChEBI" id="CHEBI:57692"/>
    </cofactor>
</comment>
<keyword evidence="5" id="KW-0472">Membrane</keyword>
<evidence type="ECO:0000256" key="1">
    <source>
        <dbReference type="ARBA" id="ARBA00001974"/>
    </source>
</evidence>
<proteinExistence type="predicted"/>
<dbReference type="GO" id="GO:0050660">
    <property type="term" value="F:flavin adenine dinucleotide binding"/>
    <property type="evidence" value="ECO:0007669"/>
    <property type="project" value="InterPro"/>
</dbReference>
<name>E0UJ88_GLOV7</name>
<keyword evidence="5" id="KW-1133">Transmembrane helix</keyword>
<keyword evidence="2" id="KW-0285">Flavoprotein</keyword>
<dbReference type="Gene3D" id="3.50.50.60">
    <property type="entry name" value="FAD/NAD(P)-binding domain"/>
    <property type="match status" value="1"/>
</dbReference>
<dbReference type="InterPro" id="IPR036188">
    <property type="entry name" value="FAD/NAD-bd_sf"/>
</dbReference>
<keyword evidence="4" id="KW-0560">Oxidoreductase</keyword>
<dbReference type="AlphaFoldDB" id="E0UJ88"/>
<dbReference type="PANTHER" id="PTHR10961:SF7">
    <property type="entry name" value="FAD DEPENDENT OXIDOREDUCTASE DOMAIN-CONTAINING PROTEIN"/>
    <property type="match status" value="1"/>
</dbReference>
<dbReference type="STRING" id="497965.Cyan7822_3859"/>
<dbReference type="PANTHER" id="PTHR10961">
    <property type="entry name" value="PEROXISOMAL SARCOSINE OXIDASE"/>
    <property type="match status" value="1"/>
</dbReference>
<evidence type="ECO:0000256" key="5">
    <source>
        <dbReference type="SAM" id="Phobius"/>
    </source>
</evidence>
<dbReference type="Gene3D" id="3.30.9.10">
    <property type="entry name" value="D-Amino Acid Oxidase, subunit A, domain 2"/>
    <property type="match status" value="1"/>
</dbReference>
<protein>
    <submittedName>
        <fullName evidence="7">FAD dependent oxidoreductase</fullName>
    </submittedName>
</protein>
<organism evidence="7 8">
    <name type="scientific">Gloeothece verrucosa (strain PCC 7822)</name>
    <name type="common">Cyanothece sp. (strain PCC 7822)</name>
    <dbReference type="NCBI Taxonomy" id="497965"/>
    <lineage>
        <taxon>Bacteria</taxon>
        <taxon>Bacillati</taxon>
        <taxon>Cyanobacteriota</taxon>
        <taxon>Cyanophyceae</taxon>
        <taxon>Oscillatoriophycideae</taxon>
        <taxon>Chroococcales</taxon>
        <taxon>Aphanothecaceae</taxon>
        <taxon>Gloeothece</taxon>
        <taxon>Gloeothece verrucosa</taxon>
    </lineage>
</organism>
<dbReference type="eggNOG" id="COG0665">
    <property type="taxonomic scope" value="Bacteria"/>
</dbReference>
<sequence>MTHNFDVIVIGAGGVGSAVAYYLAQRQQRVLVLEQFELNHKLGSSYGYSRVIRYAYDNPIYIELMRSAYPLWFALQEEAGESLLIKTGQLDLGLPHTRSLKELAESMEAAKIAYERLNAQEIQQRFPQFQLPPQMEALYQADTGILKASQCVLSHLRLAKKYGAVICENTAVTEIHVQSDHVEIKTSQDRYFADKLVLTAGSWSKQILAQMGVDLPLTIMPCQFGFFAAQNPEDFQPGKFPVFLAHWLDDAGEFPYGLPICEHSGVKISTFYGWETVDDVKAVDYTPSDIWIEKLRKFIAQYIPGANGELLETRRCLYTMTPDKDFIIDFLPQHHHVLVAAGFSGHGFKFTTLVGSILADLAMRGTTEHEIGLFNLSRFL</sequence>
<keyword evidence="3" id="KW-0274">FAD</keyword>
<feature type="transmembrane region" description="Helical" evidence="5">
    <location>
        <begin position="7"/>
        <end position="24"/>
    </location>
</feature>
<dbReference type="SUPFAM" id="SSF51905">
    <property type="entry name" value="FAD/NAD(P)-binding domain"/>
    <property type="match status" value="1"/>
</dbReference>
<dbReference type="GO" id="GO:0008115">
    <property type="term" value="F:sarcosine oxidase activity"/>
    <property type="evidence" value="ECO:0007669"/>
    <property type="project" value="TreeGrafter"/>
</dbReference>
<evidence type="ECO:0000259" key="6">
    <source>
        <dbReference type="Pfam" id="PF01266"/>
    </source>
</evidence>
<gene>
    <name evidence="7" type="ordered locus">Cyan7822_3859</name>
</gene>
<evidence type="ECO:0000256" key="3">
    <source>
        <dbReference type="ARBA" id="ARBA00022827"/>
    </source>
</evidence>
<dbReference type="InterPro" id="IPR045170">
    <property type="entry name" value="MTOX"/>
</dbReference>
<evidence type="ECO:0000313" key="7">
    <source>
        <dbReference type="EMBL" id="ADN15791.1"/>
    </source>
</evidence>
<reference evidence="8" key="1">
    <citation type="journal article" date="2011" name="MBio">
        <title>Novel metabolic attributes of the genus Cyanothece, comprising a group of unicellular nitrogen-fixing Cyanobacteria.</title>
        <authorList>
            <person name="Bandyopadhyay A."/>
            <person name="Elvitigala T."/>
            <person name="Welsh E."/>
            <person name="Stockel J."/>
            <person name="Liberton M."/>
            <person name="Min H."/>
            <person name="Sherman L.A."/>
            <person name="Pakrasi H.B."/>
        </authorList>
    </citation>
    <scope>NUCLEOTIDE SEQUENCE [LARGE SCALE GENOMIC DNA]</scope>
    <source>
        <strain evidence="8">PCC 7822</strain>
    </source>
</reference>
<keyword evidence="8" id="KW-1185">Reference proteome</keyword>
<dbReference type="KEGG" id="cyj:Cyan7822_3859"/>
<feature type="domain" description="FAD dependent oxidoreductase" evidence="6">
    <location>
        <begin position="6"/>
        <end position="361"/>
    </location>
</feature>
<dbReference type="HOGENOM" id="CLU_007884_2_1_3"/>
<dbReference type="Pfam" id="PF01266">
    <property type="entry name" value="DAO"/>
    <property type="match status" value="1"/>
</dbReference>
<dbReference type="RefSeq" id="WP_013323859.1">
    <property type="nucleotide sequence ID" value="NC_014501.1"/>
</dbReference>